<keyword evidence="1" id="KW-1133">Transmembrane helix</keyword>
<protein>
    <submittedName>
        <fullName evidence="2">Uncharacterized protein</fullName>
    </submittedName>
</protein>
<comment type="caution">
    <text evidence="2">The sequence shown here is derived from an EMBL/GenBank/DDBJ whole genome shotgun (WGS) entry which is preliminary data.</text>
</comment>
<keyword evidence="1" id="KW-0812">Transmembrane</keyword>
<gene>
    <name evidence="2" type="ORF">QOZ98_000315</name>
</gene>
<name>A0ABU0GQ64_9BACL</name>
<keyword evidence="3" id="KW-1185">Reference proteome</keyword>
<evidence type="ECO:0000256" key="1">
    <source>
        <dbReference type="SAM" id="Phobius"/>
    </source>
</evidence>
<dbReference type="Proteomes" id="UP001241988">
    <property type="component" value="Unassembled WGS sequence"/>
</dbReference>
<dbReference type="EMBL" id="JAUSWB010000001">
    <property type="protein sequence ID" value="MDQ0427490.1"/>
    <property type="molecule type" value="Genomic_DNA"/>
</dbReference>
<accession>A0ABU0GQ64</accession>
<evidence type="ECO:0000313" key="2">
    <source>
        <dbReference type="EMBL" id="MDQ0427490.1"/>
    </source>
</evidence>
<feature type="transmembrane region" description="Helical" evidence="1">
    <location>
        <begin position="21"/>
        <end position="46"/>
    </location>
</feature>
<sequence length="54" mass="6483">MKKKKKQIKEENCFVEMFKELSFTIIAEAIFSIIWNAILFIPRSIIRLYNNMSL</sequence>
<organism evidence="2 3">
    <name type="scientific">Planomicrobium stackebrandtii</name>
    <dbReference type="NCBI Taxonomy" id="253160"/>
    <lineage>
        <taxon>Bacteria</taxon>
        <taxon>Bacillati</taxon>
        <taxon>Bacillota</taxon>
        <taxon>Bacilli</taxon>
        <taxon>Bacillales</taxon>
        <taxon>Caryophanaceae</taxon>
        <taxon>Planomicrobium</taxon>
    </lineage>
</organism>
<reference evidence="2 3" key="1">
    <citation type="submission" date="2023-07" db="EMBL/GenBank/DDBJ databases">
        <title>Genomic Encyclopedia of Type Strains, Phase IV (KMG-IV): sequencing the most valuable type-strain genomes for metagenomic binning, comparative biology and taxonomic classification.</title>
        <authorList>
            <person name="Goeker M."/>
        </authorList>
    </citation>
    <scope>NUCLEOTIDE SEQUENCE [LARGE SCALE GENOMIC DNA]</scope>
    <source>
        <strain evidence="2 3">DSM 16419</strain>
    </source>
</reference>
<evidence type="ECO:0000313" key="3">
    <source>
        <dbReference type="Proteomes" id="UP001241988"/>
    </source>
</evidence>
<proteinExistence type="predicted"/>
<keyword evidence="1" id="KW-0472">Membrane</keyword>